<dbReference type="OrthoDB" id="9816534at2"/>
<dbReference type="InterPro" id="IPR003959">
    <property type="entry name" value="ATPase_AAA_core"/>
</dbReference>
<keyword evidence="3" id="KW-1185">Reference proteome</keyword>
<feature type="domain" description="ATPase AAA-type core" evidence="1">
    <location>
        <begin position="26"/>
        <end position="351"/>
    </location>
</feature>
<keyword evidence="2" id="KW-0378">Hydrolase</keyword>
<evidence type="ECO:0000313" key="2">
    <source>
        <dbReference type="EMBL" id="SDX33042.1"/>
    </source>
</evidence>
<keyword evidence="2" id="KW-0255">Endonuclease</keyword>
<keyword evidence="2" id="KW-0540">Nuclease</keyword>
<sequence length="613" mass="67495">MYIQRLKISGLRGVQNADITFGKHSVLVGPNNNGKTTIIEALALLLGRDRLVRRLTEHDFHKSRPIETSRILIIATVTGFPENDPQHSPSWFAIGRGGVEKWLNPNTGSLAASADDQHTELSVQIAFSARFDLQELEAETVRFFVDDEATLGDPFHEDTVVTPISSKTLQELGFFMVPASRTWDKWISFTSELFRRLVATLGGLPATAVRDARERLWEPEAGQKLEEQDGLTTIVEQANDELRKLMPSSPRLQLRITGTDSNSVLESVVPHFAHGDGPTLPSARQGTGLTSLQSLLLLMQFGKARADANKSFVLAVEEPELHIQPSQQKRLVNRLNALCDQTIVTTHSPLVAAMFPVEATYFVSNDDGQISVSPLSKTAPAGPTNHKQHLFFAWRQKLIAALMHQRVLIPEGISDVAWLEALQTALELRQSWDSPEVEQSKFSTFVGVVPTDDAKIAETHEVVRRVHHNCAILVDGDQAGRGYLTELNEADPSPSAAIIWPTDWKIEHVVTWIAEASLAQVLPQLAEANNTAIGDAEELSAFLEGKKSYAPTQEITSAILMGEAACRKRAAQLLNALCDTLLEPSVQSSPLFVRETEDGAAMPTFRFVPPDDV</sequence>
<dbReference type="PANTHER" id="PTHR43581:SF4">
    <property type="entry name" value="ATP_GTP PHOSPHATASE"/>
    <property type="match status" value="1"/>
</dbReference>
<dbReference type="PANTHER" id="PTHR43581">
    <property type="entry name" value="ATP/GTP PHOSPHATASE"/>
    <property type="match status" value="1"/>
</dbReference>
<organism evidence="2 3">
    <name type="scientific">Litoreibacter albidus</name>
    <dbReference type="NCBI Taxonomy" id="670155"/>
    <lineage>
        <taxon>Bacteria</taxon>
        <taxon>Pseudomonadati</taxon>
        <taxon>Pseudomonadota</taxon>
        <taxon>Alphaproteobacteria</taxon>
        <taxon>Rhodobacterales</taxon>
        <taxon>Roseobacteraceae</taxon>
        <taxon>Litoreibacter</taxon>
    </lineage>
</organism>
<dbReference type="Proteomes" id="UP000199441">
    <property type="component" value="Unassembled WGS sequence"/>
</dbReference>
<dbReference type="Gene3D" id="3.40.50.300">
    <property type="entry name" value="P-loop containing nucleotide triphosphate hydrolases"/>
    <property type="match status" value="2"/>
</dbReference>
<reference evidence="3" key="1">
    <citation type="submission" date="2016-10" db="EMBL/GenBank/DDBJ databases">
        <authorList>
            <person name="Varghese N."/>
            <person name="Submissions S."/>
        </authorList>
    </citation>
    <scope>NUCLEOTIDE SEQUENCE [LARGE SCALE GENOMIC DNA]</scope>
    <source>
        <strain evidence="3">DSM 26922</strain>
    </source>
</reference>
<proteinExistence type="predicted"/>
<name>A0A1H3ATJ9_9RHOB</name>
<dbReference type="InterPro" id="IPR027417">
    <property type="entry name" value="P-loop_NTPase"/>
</dbReference>
<evidence type="ECO:0000313" key="3">
    <source>
        <dbReference type="Proteomes" id="UP000199441"/>
    </source>
</evidence>
<dbReference type="Pfam" id="PF13304">
    <property type="entry name" value="AAA_21"/>
    <property type="match status" value="1"/>
</dbReference>
<dbReference type="AlphaFoldDB" id="A0A1H3ATJ9"/>
<dbReference type="GO" id="GO:0016887">
    <property type="term" value="F:ATP hydrolysis activity"/>
    <property type="evidence" value="ECO:0007669"/>
    <property type="project" value="InterPro"/>
</dbReference>
<protein>
    <submittedName>
        <fullName evidence="2">Predicted ATP-dependent endonuclease of the OLD family, contains P-loop ATPase and TOPRIM domains</fullName>
    </submittedName>
</protein>
<dbReference type="RefSeq" id="WP_089947679.1">
    <property type="nucleotide sequence ID" value="NZ_FNOI01000006.1"/>
</dbReference>
<dbReference type="STRING" id="670155.SAMN04488001_2926"/>
<dbReference type="EMBL" id="FNOI01000006">
    <property type="protein sequence ID" value="SDX33042.1"/>
    <property type="molecule type" value="Genomic_DNA"/>
</dbReference>
<gene>
    <name evidence="2" type="ORF">SAMN04488001_2926</name>
</gene>
<dbReference type="GO" id="GO:0005524">
    <property type="term" value="F:ATP binding"/>
    <property type="evidence" value="ECO:0007669"/>
    <property type="project" value="InterPro"/>
</dbReference>
<dbReference type="InterPro" id="IPR051396">
    <property type="entry name" value="Bact_Antivir_Def_Nuclease"/>
</dbReference>
<dbReference type="SUPFAM" id="SSF52540">
    <property type="entry name" value="P-loop containing nucleoside triphosphate hydrolases"/>
    <property type="match status" value="1"/>
</dbReference>
<dbReference type="GO" id="GO:0004519">
    <property type="term" value="F:endonuclease activity"/>
    <property type="evidence" value="ECO:0007669"/>
    <property type="project" value="UniProtKB-KW"/>
</dbReference>
<evidence type="ECO:0000259" key="1">
    <source>
        <dbReference type="Pfam" id="PF13304"/>
    </source>
</evidence>
<accession>A0A1H3ATJ9</accession>